<comment type="caution">
    <text evidence="1">The sequence shown here is derived from an EMBL/GenBank/DDBJ whole genome shotgun (WGS) entry which is preliminary data.</text>
</comment>
<name>A0ABR6KSD2_9BACT</name>
<sequence>MLKKSIDEQENEIPDIFLLAFLLGDPKIREKRTWDDLARSFFKQYRKVIYSYCHYDTGPLDLERIRVKEPKLFIEYLSGMVRSGMFGDCSYEELADYIYMIFQTDFEKSYICSILKNAHEDYLHIHDQIRQEMKLEPKRKNGIFNN</sequence>
<dbReference type="Proteomes" id="UP000533637">
    <property type="component" value="Unassembled WGS sequence"/>
</dbReference>
<dbReference type="RefSeq" id="WP_183671687.1">
    <property type="nucleotide sequence ID" value="NZ_BMPB01000008.1"/>
</dbReference>
<gene>
    <name evidence="1" type="ORF">GGQ57_003630</name>
</gene>
<evidence type="ECO:0000313" key="1">
    <source>
        <dbReference type="EMBL" id="MBB4623714.1"/>
    </source>
</evidence>
<proteinExistence type="predicted"/>
<keyword evidence="2" id="KW-1185">Reference proteome</keyword>
<evidence type="ECO:0000313" key="2">
    <source>
        <dbReference type="Proteomes" id="UP000533637"/>
    </source>
</evidence>
<accession>A0ABR6KSD2</accession>
<dbReference type="EMBL" id="JACHOC010000007">
    <property type="protein sequence ID" value="MBB4623714.1"/>
    <property type="molecule type" value="Genomic_DNA"/>
</dbReference>
<protein>
    <submittedName>
        <fullName evidence="1">Uncharacterized protein</fullName>
    </submittedName>
</protein>
<organism evidence="1 2">
    <name type="scientific">Parabacteroides faecis</name>
    <dbReference type="NCBI Taxonomy" id="1217282"/>
    <lineage>
        <taxon>Bacteria</taxon>
        <taxon>Pseudomonadati</taxon>
        <taxon>Bacteroidota</taxon>
        <taxon>Bacteroidia</taxon>
        <taxon>Bacteroidales</taxon>
        <taxon>Tannerellaceae</taxon>
        <taxon>Parabacteroides</taxon>
    </lineage>
</organism>
<reference evidence="1 2" key="1">
    <citation type="submission" date="2020-08" db="EMBL/GenBank/DDBJ databases">
        <title>Genomic Encyclopedia of Type Strains, Phase IV (KMG-IV): sequencing the most valuable type-strain genomes for metagenomic binning, comparative biology and taxonomic classification.</title>
        <authorList>
            <person name="Goeker M."/>
        </authorList>
    </citation>
    <scope>NUCLEOTIDE SEQUENCE [LARGE SCALE GENOMIC DNA]</scope>
    <source>
        <strain evidence="1 2">DSM 102983</strain>
    </source>
</reference>